<dbReference type="RefSeq" id="WP_063625257.1">
    <property type="nucleotide sequence ID" value="NZ_KM396300.1"/>
</dbReference>
<feature type="signal peptide" evidence="2">
    <location>
        <begin position="1"/>
        <end position="28"/>
    </location>
</feature>
<sequence>MRSFNVNKKYLPILPGLALCAVLSNTNASTEYQHDADLIAQQAKGLGAQAKGAQQPDGALSLDATLNSPDVQKYIAQAEALKKKPGPEQANKPWLRARYECG</sequence>
<proteinExistence type="predicted"/>
<reference evidence="3" key="1">
    <citation type="submission" date="2014-08" db="EMBL/GenBank/DDBJ databases">
        <title>High prevalence of clonal-related extended-spectrum cephalosporin-resistant Salmonella enterica serovar Enteritidis in Republic of Korea: a microbiological, molecular, and epidemiological study.</title>
        <authorList>
            <person name="Kim J.S."/>
            <person name="Jeon S.-E."/>
            <person name="Kim S.-J."/>
            <person name="Lee D.-Y."/>
            <person name="Chung G.T."/>
            <person name="Yoo C.-K."/>
            <person name="Kim J."/>
        </authorList>
    </citation>
    <scope>NUCLEOTIDE SEQUENCE</scope>
    <source>
        <strain evidence="3">SEN110055</strain>
        <plasmid evidence="3">pSEN110055</plasmid>
    </source>
</reference>
<feature type="chain" id="PRO_5008517146" evidence="2">
    <location>
        <begin position="29"/>
        <end position="102"/>
    </location>
</feature>
<organism evidence="3">
    <name type="scientific">Salmonella enteritidis</name>
    <dbReference type="NCBI Taxonomy" id="149539"/>
    <lineage>
        <taxon>Bacteria</taxon>
        <taxon>Pseudomonadati</taxon>
        <taxon>Pseudomonadota</taxon>
        <taxon>Gammaproteobacteria</taxon>
        <taxon>Enterobacterales</taxon>
        <taxon>Enterobacteriaceae</taxon>
        <taxon>Salmonella</taxon>
    </lineage>
</organism>
<name>A0A1B0QZB1_SALEN</name>
<gene>
    <name evidence="3" type="ORF">pSEN110055_243</name>
</gene>
<feature type="region of interest" description="Disordered" evidence="1">
    <location>
        <begin position="82"/>
        <end position="102"/>
    </location>
</feature>
<evidence type="ECO:0000256" key="1">
    <source>
        <dbReference type="SAM" id="MobiDB-lite"/>
    </source>
</evidence>
<keyword evidence="2" id="KW-0732">Signal</keyword>
<accession>A0A1B0QZB1</accession>
<evidence type="ECO:0000313" key="3">
    <source>
        <dbReference type="EMBL" id="AKB10605.1"/>
    </source>
</evidence>
<geneLocation type="plasmid" evidence="3">
    <name>pSEN110055</name>
</geneLocation>
<dbReference type="GeneID" id="39663694"/>
<dbReference type="EMBL" id="KM396300">
    <property type="protein sequence ID" value="AKB10605.1"/>
    <property type="molecule type" value="Genomic_DNA"/>
</dbReference>
<dbReference type="AlphaFoldDB" id="A0A1B0QZB1"/>
<protein>
    <submittedName>
        <fullName evidence="3">Uncharacterized protein</fullName>
    </submittedName>
</protein>
<keyword evidence="3" id="KW-0614">Plasmid</keyword>
<evidence type="ECO:0000256" key="2">
    <source>
        <dbReference type="SAM" id="SignalP"/>
    </source>
</evidence>